<evidence type="ECO:0000256" key="5">
    <source>
        <dbReference type="SAM" id="Phobius"/>
    </source>
</evidence>
<feature type="transmembrane region" description="Helical" evidence="5">
    <location>
        <begin position="15"/>
        <end position="36"/>
    </location>
</feature>
<evidence type="ECO:0000259" key="6">
    <source>
        <dbReference type="Pfam" id="PF02656"/>
    </source>
</evidence>
<proteinExistence type="predicted"/>
<accession>A0A0L1JS82</accession>
<keyword evidence="2 5" id="KW-0812">Transmembrane</keyword>
<dbReference type="InterPro" id="IPR003807">
    <property type="entry name" value="DUF202"/>
</dbReference>
<keyword evidence="4 5" id="KW-0472">Membrane</keyword>
<protein>
    <recommendedName>
        <fullName evidence="6">DUF202 domain-containing protein</fullName>
    </recommendedName>
</protein>
<dbReference type="GO" id="GO:0012505">
    <property type="term" value="C:endomembrane system"/>
    <property type="evidence" value="ECO:0007669"/>
    <property type="project" value="UniProtKB-SubCell"/>
</dbReference>
<feature type="domain" description="DUF202" evidence="6">
    <location>
        <begin position="7"/>
        <end position="67"/>
    </location>
</feature>
<evidence type="ECO:0000313" key="8">
    <source>
        <dbReference type="Proteomes" id="UP000036938"/>
    </source>
</evidence>
<reference evidence="7 8" key="1">
    <citation type="journal article" date="2015" name="Int. J. Syst. Evol. Microbiol.">
        <title>Aestuariivita atlantica sp. nov., isolated from deep sea sediment of the Atlantic Ocean.</title>
        <authorList>
            <person name="Li G."/>
            <person name="Lai Q."/>
            <person name="Du Y."/>
            <person name="Liu X."/>
            <person name="Sun F."/>
            <person name="Shao Z."/>
        </authorList>
    </citation>
    <scope>NUCLEOTIDE SEQUENCE [LARGE SCALE GENOMIC DNA]</scope>
    <source>
        <strain evidence="7 8">22II-S11-z3</strain>
    </source>
</reference>
<gene>
    <name evidence="7" type="ORF">ATO11_04140</name>
</gene>
<organism evidence="7 8">
    <name type="scientific">Pseudaestuariivita atlantica</name>
    <dbReference type="NCBI Taxonomy" id="1317121"/>
    <lineage>
        <taxon>Bacteria</taxon>
        <taxon>Pseudomonadati</taxon>
        <taxon>Pseudomonadota</taxon>
        <taxon>Alphaproteobacteria</taxon>
        <taxon>Rhodobacterales</taxon>
        <taxon>Paracoccaceae</taxon>
        <taxon>Pseudaestuariivita</taxon>
    </lineage>
</organism>
<evidence type="ECO:0000256" key="4">
    <source>
        <dbReference type="ARBA" id="ARBA00023136"/>
    </source>
</evidence>
<comment type="subcellular location">
    <subcellularLocation>
        <location evidence="1">Endomembrane system</location>
        <topology evidence="1">Multi-pass membrane protein</topology>
    </subcellularLocation>
</comment>
<feature type="transmembrane region" description="Helical" evidence="5">
    <location>
        <begin position="81"/>
        <end position="103"/>
    </location>
</feature>
<evidence type="ECO:0000313" key="7">
    <source>
        <dbReference type="EMBL" id="KNG94601.1"/>
    </source>
</evidence>
<dbReference type="Pfam" id="PF02656">
    <property type="entry name" value="DUF202"/>
    <property type="match status" value="1"/>
</dbReference>
<feature type="transmembrane region" description="Helical" evidence="5">
    <location>
        <begin position="42"/>
        <end position="61"/>
    </location>
</feature>
<dbReference type="STRING" id="1317121.ATO11_04140"/>
<dbReference type="AlphaFoldDB" id="A0A0L1JS82"/>
<dbReference type="EMBL" id="AQQZ01000002">
    <property type="protein sequence ID" value="KNG94601.1"/>
    <property type="molecule type" value="Genomic_DNA"/>
</dbReference>
<evidence type="ECO:0000256" key="3">
    <source>
        <dbReference type="ARBA" id="ARBA00022989"/>
    </source>
</evidence>
<comment type="caution">
    <text evidence="7">The sequence shown here is derived from an EMBL/GenBank/DDBJ whole genome shotgun (WGS) entry which is preliminary data.</text>
</comment>
<evidence type="ECO:0000256" key="2">
    <source>
        <dbReference type="ARBA" id="ARBA00022692"/>
    </source>
</evidence>
<evidence type="ECO:0000256" key="1">
    <source>
        <dbReference type="ARBA" id="ARBA00004127"/>
    </source>
</evidence>
<keyword evidence="8" id="KW-1185">Reference proteome</keyword>
<dbReference type="Proteomes" id="UP000036938">
    <property type="component" value="Unassembled WGS sequence"/>
</dbReference>
<keyword evidence="3 5" id="KW-1133">Transmembrane helix</keyword>
<dbReference type="OrthoDB" id="582337at2"/>
<name>A0A0L1JS82_9RHOB</name>
<sequence>MIKNFADHASNERTFLAWVRTVIAIEGFGLVAARINDGPTRFWSELGLLLAGLLVLVLAYVRLRHVRARIDDERPSDDEGLFADGLLLALVAAMFVLIGAFGLHVW</sequence>
<dbReference type="RefSeq" id="WP_050529574.1">
    <property type="nucleotide sequence ID" value="NZ_AQQZ01000002.1"/>
</dbReference>